<organism evidence="1 2">
    <name type="scientific">Lactuca virosa</name>
    <dbReference type="NCBI Taxonomy" id="75947"/>
    <lineage>
        <taxon>Eukaryota</taxon>
        <taxon>Viridiplantae</taxon>
        <taxon>Streptophyta</taxon>
        <taxon>Embryophyta</taxon>
        <taxon>Tracheophyta</taxon>
        <taxon>Spermatophyta</taxon>
        <taxon>Magnoliopsida</taxon>
        <taxon>eudicotyledons</taxon>
        <taxon>Gunneridae</taxon>
        <taxon>Pentapetalae</taxon>
        <taxon>asterids</taxon>
        <taxon>campanulids</taxon>
        <taxon>Asterales</taxon>
        <taxon>Asteraceae</taxon>
        <taxon>Cichorioideae</taxon>
        <taxon>Cichorieae</taxon>
        <taxon>Lactucinae</taxon>
        <taxon>Lactuca</taxon>
    </lineage>
</organism>
<gene>
    <name evidence="1" type="ORF">LVIROSA_LOCUS25191</name>
</gene>
<dbReference type="EMBL" id="CAKMRJ010004445">
    <property type="protein sequence ID" value="CAH1438963.1"/>
    <property type="molecule type" value="Genomic_DNA"/>
</dbReference>
<name>A0AAU9NMG4_9ASTR</name>
<proteinExistence type="predicted"/>
<dbReference type="AlphaFoldDB" id="A0AAU9NMG4"/>
<protein>
    <submittedName>
        <fullName evidence="1">Uncharacterized protein</fullName>
    </submittedName>
</protein>
<dbReference type="Proteomes" id="UP001157418">
    <property type="component" value="Unassembled WGS sequence"/>
</dbReference>
<evidence type="ECO:0000313" key="2">
    <source>
        <dbReference type="Proteomes" id="UP001157418"/>
    </source>
</evidence>
<sequence length="98" mass="11005">MRKLWKLTKQEAHLMRSYPPTITHFGLTFGEIKGGATLGPGTLTIVNSRVWFDHVTFSNTFVFYFLSHSHFVVKVTKFSGCVLHLYPSTPSKKAEGGS</sequence>
<evidence type="ECO:0000313" key="1">
    <source>
        <dbReference type="EMBL" id="CAH1438963.1"/>
    </source>
</evidence>
<comment type="caution">
    <text evidence="1">The sequence shown here is derived from an EMBL/GenBank/DDBJ whole genome shotgun (WGS) entry which is preliminary data.</text>
</comment>
<keyword evidence="2" id="KW-1185">Reference proteome</keyword>
<accession>A0AAU9NMG4</accession>
<reference evidence="1 2" key="1">
    <citation type="submission" date="2022-01" db="EMBL/GenBank/DDBJ databases">
        <authorList>
            <person name="Xiong W."/>
            <person name="Schranz E."/>
        </authorList>
    </citation>
    <scope>NUCLEOTIDE SEQUENCE [LARGE SCALE GENOMIC DNA]</scope>
</reference>